<sequence length="238" mass="26865">MPSKSQAAIFREASKFITLLKEIALSILAGDRIKYDMADLSARLPRLDTNKSKLEDVYCEILDDEDLSEEQEKMYTKNYETSIADYHDILVAWEKINSKSASSPSSQPSTSSTLTTVLPKIALPKFSSKVEDWPSFITIFKSLTDDMLTLSDSVKLHYLFSCLSGEALGMVSHLKITNENFSVALDILTRRYENRRVLIDRFVDIIMSLPNIHSRSNIRTLFLTPLISAQSALSNLDL</sequence>
<protein>
    <submittedName>
        <fullName evidence="1">Nucleic-acid binding protein</fullName>
    </submittedName>
</protein>
<dbReference type="PANTHER" id="PTHR22954">
    <property type="entry name" value="RETROVIRAL PROTEASE-RELATED"/>
    <property type="match status" value="1"/>
</dbReference>
<feature type="non-terminal residue" evidence="1">
    <location>
        <position position="238"/>
    </location>
</feature>
<dbReference type="EMBL" id="AB042132">
    <property type="protein sequence ID" value="BAA95578.1"/>
    <property type="molecule type" value="Genomic_DNA"/>
</dbReference>
<dbReference type="AlphaFoldDB" id="Q9NDM7"/>
<reference evidence="1" key="1">
    <citation type="journal article" date="2001" name="Mol. Genet. Genomics">
        <title>Two novel Pao-like retrotransposons (Kamikaze and Yamato) from the silkworm species Bombyx mori and B. mandarina: common structural features of Pao-like elements.</title>
        <authorList>
            <person name="Abe H."/>
            <person name="Ohbayashi F."/>
            <person name="Sugasaki T."/>
            <person name="Kanehara M."/>
            <person name="Terada T."/>
            <person name="Shimada T."/>
            <person name="Kawai S."/>
            <person name="Mita K."/>
            <person name="Kanamori Y."/>
            <person name="Yamamoto M.-T."/>
            <person name="Oshiki T."/>
        </authorList>
    </citation>
    <scope>NUCLEOTIDE SEQUENCE</scope>
    <source>
        <strain evidence="1">CSD-1</strain>
        <tissue evidence="1">Silk gland</tissue>
    </source>
</reference>
<evidence type="ECO:0000313" key="1">
    <source>
        <dbReference type="EMBL" id="BAA95578.1"/>
    </source>
</evidence>
<dbReference type="PANTHER" id="PTHR22954:SF3">
    <property type="entry name" value="PROTEIN CBG08539"/>
    <property type="match status" value="1"/>
</dbReference>
<gene>
    <name evidence="1" type="primary">gag-like</name>
</gene>
<name>Q9NDM7_BOMMO</name>
<accession>Q9NDM7</accession>
<dbReference type="InterPro" id="IPR005312">
    <property type="entry name" value="DUF1759"/>
</dbReference>
<proteinExistence type="predicted"/>
<organism evidence="1">
    <name type="scientific">Bombyx mori</name>
    <name type="common">Silk moth</name>
    <dbReference type="NCBI Taxonomy" id="7091"/>
    <lineage>
        <taxon>Eukaryota</taxon>
        <taxon>Metazoa</taxon>
        <taxon>Ecdysozoa</taxon>
        <taxon>Arthropoda</taxon>
        <taxon>Hexapoda</taxon>
        <taxon>Insecta</taxon>
        <taxon>Pterygota</taxon>
        <taxon>Neoptera</taxon>
        <taxon>Endopterygota</taxon>
        <taxon>Lepidoptera</taxon>
        <taxon>Glossata</taxon>
        <taxon>Ditrysia</taxon>
        <taxon>Bombycoidea</taxon>
        <taxon>Bombycidae</taxon>
        <taxon>Bombycinae</taxon>
        <taxon>Bombyx</taxon>
    </lineage>
</organism>
<dbReference type="Pfam" id="PF03564">
    <property type="entry name" value="DUF1759"/>
    <property type="match status" value="1"/>
</dbReference>